<dbReference type="EMBL" id="HBUF01144045">
    <property type="protein sequence ID" value="CAG6646836.1"/>
    <property type="molecule type" value="Transcribed_RNA"/>
</dbReference>
<feature type="transmembrane region" description="Helical" evidence="1">
    <location>
        <begin position="93"/>
        <end position="113"/>
    </location>
</feature>
<evidence type="ECO:0000256" key="1">
    <source>
        <dbReference type="SAM" id="Phobius"/>
    </source>
</evidence>
<accession>A0A8D8RA08</accession>
<reference evidence="2" key="1">
    <citation type="submission" date="2021-05" db="EMBL/GenBank/DDBJ databases">
        <authorList>
            <person name="Alioto T."/>
            <person name="Alioto T."/>
            <person name="Gomez Garrido J."/>
        </authorList>
    </citation>
    <scope>NUCLEOTIDE SEQUENCE</scope>
</reference>
<proteinExistence type="predicted"/>
<name>A0A8D8RA08_9HEMI</name>
<dbReference type="AlphaFoldDB" id="A0A8D8RA08"/>
<protein>
    <submittedName>
        <fullName evidence="2">Uncharacterized protein</fullName>
    </submittedName>
</protein>
<feature type="transmembrane region" description="Helical" evidence="1">
    <location>
        <begin position="63"/>
        <end position="81"/>
    </location>
</feature>
<evidence type="ECO:0000313" key="2">
    <source>
        <dbReference type="EMBL" id="CAG6646836.1"/>
    </source>
</evidence>
<organism evidence="2">
    <name type="scientific">Cacopsylla melanoneura</name>
    <dbReference type="NCBI Taxonomy" id="428564"/>
    <lineage>
        <taxon>Eukaryota</taxon>
        <taxon>Metazoa</taxon>
        <taxon>Ecdysozoa</taxon>
        <taxon>Arthropoda</taxon>
        <taxon>Hexapoda</taxon>
        <taxon>Insecta</taxon>
        <taxon>Pterygota</taxon>
        <taxon>Neoptera</taxon>
        <taxon>Paraneoptera</taxon>
        <taxon>Hemiptera</taxon>
        <taxon>Sternorrhyncha</taxon>
        <taxon>Psylloidea</taxon>
        <taxon>Psyllidae</taxon>
        <taxon>Psyllinae</taxon>
        <taxon>Cacopsylla</taxon>
    </lineage>
</organism>
<sequence>MSRIRLELFVAVSIWNGFVHSSVQASSDAFFFDFKPVSPCFFPVSLMFSGSTPPTLPFVSIEFIKFDFSFLFFLVGFGGLIRSVPFTRSSSAMFLVFSSTPFSTIFPIFPLPVV</sequence>
<keyword evidence="1" id="KW-0812">Transmembrane</keyword>
<keyword evidence="1" id="KW-0472">Membrane</keyword>
<keyword evidence="1" id="KW-1133">Transmembrane helix</keyword>